<comment type="caution">
    <text evidence="1">The sequence shown here is derived from an EMBL/GenBank/DDBJ whole genome shotgun (WGS) entry which is preliminary data.</text>
</comment>
<reference evidence="1 2" key="1">
    <citation type="submission" date="2019-02" db="EMBL/GenBank/DDBJ databases">
        <title>Apibacter muscae sp. nov.: a novel member of the house fly microbiota.</title>
        <authorList>
            <person name="Park R."/>
        </authorList>
    </citation>
    <scope>NUCLEOTIDE SEQUENCE [LARGE SCALE GENOMIC DNA]</scope>
    <source>
        <strain evidence="1 2">AL1</strain>
    </source>
</reference>
<dbReference type="EMBL" id="SELH01000013">
    <property type="protein sequence ID" value="TWP29745.1"/>
    <property type="molecule type" value="Genomic_DNA"/>
</dbReference>
<keyword evidence="2" id="KW-1185">Reference proteome</keyword>
<dbReference type="AlphaFoldDB" id="A0A563DHR6"/>
<evidence type="ECO:0000313" key="1">
    <source>
        <dbReference type="EMBL" id="TWP29745.1"/>
    </source>
</evidence>
<dbReference type="RefSeq" id="WP_146291532.1">
    <property type="nucleotide sequence ID" value="NZ_SELH01000013.1"/>
</dbReference>
<proteinExistence type="predicted"/>
<dbReference type="Proteomes" id="UP000319499">
    <property type="component" value="Unassembled WGS sequence"/>
</dbReference>
<organism evidence="1 2">
    <name type="scientific">Apibacter muscae</name>
    <dbReference type="NCBI Taxonomy" id="2509004"/>
    <lineage>
        <taxon>Bacteria</taxon>
        <taxon>Pseudomonadati</taxon>
        <taxon>Bacteroidota</taxon>
        <taxon>Flavobacteriia</taxon>
        <taxon>Flavobacteriales</taxon>
        <taxon>Weeksellaceae</taxon>
        <taxon>Apibacter</taxon>
    </lineage>
</organism>
<evidence type="ECO:0000313" key="2">
    <source>
        <dbReference type="Proteomes" id="UP000319499"/>
    </source>
</evidence>
<sequence>MKYTSKLLIILSFYCSTINCVKGQNTSGNVRSESIFKDFPYTKFVDITYSPSTSSDYRIKQEGSKIETGKLHEEKMRVNFLVPVYKKPGKFEILAGGSYKYQTYHFTEVENDKTNPSFFNLNSKEETHYFSGNLTGIYYAKIMNKLVVLNTNLLVDGSNQGYERTIASFTATLPLYKSDKTYFALGAYFTTSHSRLLPLMPTLIYQHKIKDGPWYIDAVLPKSLYLRRMINERSRFSAGFWLDPSASFIYPDQKGFKQVYVFNKVEVKLDVKYEQNLNENFGFQIQGGISQPYKGVFRETNSSRNFADLYQDMNFYLNAGIFYKLKK</sequence>
<name>A0A563DHR6_9FLAO</name>
<gene>
    <name evidence="1" type="ORF">ETU09_01845</name>
</gene>
<accession>A0A563DHR6</accession>
<protein>
    <submittedName>
        <fullName evidence="1">Uncharacterized protein</fullName>
    </submittedName>
</protein>
<dbReference type="OrthoDB" id="1027207at2"/>